<evidence type="ECO:0000313" key="2">
    <source>
        <dbReference type="EMBL" id="OMP05045.1"/>
    </source>
</evidence>
<dbReference type="Pfam" id="PF20167">
    <property type="entry name" value="Transposase_32"/>
    <property type="match status" value="1"/>
</dbReference>
<comment type="caution">
    <text evidence="2">The sequence shown here is derived from an EMBL/GenBank/DDBJ whole genome shotgun (WGS) entry which is preliminary data.</text>
</comment>
<dbReference type="Gramene" id="OMP05045">
    <property type="protein sequence ID" value="OMP05045"/>
    <property type="gene ID" value="CCACVL1_02066"/>
</dbReference>
<dbReference type="Proteomes" id="UP000188268">
    <property type="component" value="Unassembled WGS sequence"/>
</dbReference>
<sequence>TLGWSPILTLKGAYYPELVRQFYANMKKPGITDCSTSPINSVVNGKEIVISVGNWEVNQAAGRFRVLSSTTKNGKRSMKAKTLDISPRLVAYLLNFNVRPRKAKNILRVSDLYIMDKMFFGLGSNIQGIPLAPTIIAAMRDM</sequence>
<accession>A0A1R3KD86</accession>
<organism evidence="2 3">
    <name type="scientific">Corchorus capsularis</name>
    <name type="common">Jute</name>
    <dbReference type="NCBI Taxonomy" id="210143"/>
    <lineage>
        <taxon>Eukaryota</taxon>
        <taxon>Viridiplantae</taxon>
        <taxon>Streptophyta</taxon>
        <taxon>Embryophyta</taxon>
        <taxon>Tracheophyta</taxon>
        <taxon>Spermatophyta</taxon>
        <taxon>Magnoliopsida</taxon>
        <taxon>eudicotyledons</taxon>
        <taxon>Gunneridae</taxon>
        <taxon>Pentapetalae</taxon>
        <taxon>rosids</taxon>
        <taxon>malvids</taxon>
        <taxon>Malvales</taxon>
        <taxon>Malvaceae</taxon>
        <taxon>Grewioideae</taxon>
        <taxon>Apeibeae</taxon>
        <taxon>Corchorus</taxon>
    </lineage>
</organism>
<evidence type="ECO:0000259" key="1">
    <source>
        <dbReference type="Pfam" id="PF20167"/>
    </source>
</evidence>
<feature type="non-terminal residue" evidence="2">
    <location>
        <position position="1"/>
    </location>
</feature>
<feature type="non-terminal residue" evidence="2">
    <location>
        <position position="142"/>
    </location>
</feature>
<dbReference type="InterPro" id="IPR046796">
    <property type="entry name" value="Transposase_32_dom"/>
</dbReference>
<protein>
    <recommendedName>
        <fullName evidence="1">Putative plant transposon protein domain-containing protein</fullName>
    </recommendedName>
</protein>
<gene>
    <name evidence="2" type="ORF">CCACVL1_02066</name>
</gene>
<dbReference type="EMBL" id="AWWV01005520">
    <property type="protein sequence ID" value="OMP05045.1"/>
    <property type="molecule type" value="Genomic_DNA"/>
</dbReference>
<feature type="domain" description="Putative plant transposon protein" evidence="1">
    <location>
        <begin position="2"/>
        <end position="127"/>
    </location>
</feature>
<reference evidence="2 3" key="1">
    <citation type="submission" date="2013-09" db="EMBL/GenBank/DDBJ databases">
        <title>Corchorus capsularis genome sequencing.</title>
        <authorList>
            <person name="Alam M."/>
            <person name="Haque M.S."/>
            <person name="Islam M.S."/>
            <person name="Emdad E.M."/>
            <person name="Islam M.M."/>
            <person name="Ahmed B."/>
            <person name="Halim A."/>
            <person name="Hossen Q.M.M."/>
            <person name="Hossain M.Z."/>
            <person name="Ahmed R."/>
            <person name="Khan M.M."/>
            <person name="Islam R."/>
            <person name="Rashid M.M."/>
            <person name="Khan S.A."/>
            <person name="Rahman M.S."/>
            <person name="Alam M."/>
        </authorList>
    </citation>
    <scope>NUCLEOTIDE SEQUENCE [LARGE SCALE GENOMIC DNA]</scope>
    <source>
        <strain evidence="3">cv. CVL-1</strain>
        <tissue evidence="2">Whole seedling</tissue>
    </source>
</reference>
<keyword evidence="3" id="KW-1185">Reference proteome</keyword>
<name>A0A1R3KD86_COCAP</name>
<evidence type="ECO:0000313" key="3">
    <source>
        <dbReference type="Proteomes" id="UP000188268"/>
    </source>
</evidence>
<proteinExistence type="predicted"/>
<dbReference type="OrthoDB" id="848707at2759"/>
<dbReference type="AlphaFoldDB" id="A0A1R3KD86"/>